<organism evidence="2 3">
    <name type="scientific">Marivivens donghaensis</name>
    <dbReference type="NCBI Taxonomy" id="1699413"/>
    <lineage>
        <taxon>Bacteria</taxon>
        <taxon>Pseudomonadati</taxon>
        <taxon>Pseudomonadota</taxon>
        <taxon>Alphaproteobacteria</taxon>
        <taxon>Rhodobacterales</taxon>
        <taxon>Paracoccaceae</taxon>
        <taxon>Marivivens group</taxon>
        <taxon>Marivivens</taxon>
    </lineage>
</organism>
<evidence type="ECO:0000313" key="3">
    <source>
        <dbReference type="Proteomes" id="UP000709466"/>
    </source>
</evidence>
<keyword evidence="3" id="KW-1185">Reference proteome</keyword>
<dbReference type="SUPFAM" id="SSF52266">
    <property type="entry name" value="SGNH hydrolase"/>
    <property type="match status" value="1"/>
</dbReference>
<dbReference type="RefSeq" id="WP_167636557.1">
    <property type="nucleotide sequence ID" value="NZ_JAATOP010000002.1"/>
</dbReference>
<dbReference type="Pfam" id="PF13472">
    <property type="entry name" value="Lipase_GDSL_2"/>
    <property type="match status" value="1"/>
</dbReference>
<dbReference type="GO" id="GO:0016787">
    <property type="term" value="F:hydrolase activity"/>
    <property type="evidence" value="ECO:0007669"/>
    <property type="project" value="UniProtKB-KW"/>
</dbReference>
<proteinExistence type="predicted"/>
<dbReference type="InterPro" id="IPR036514">
    <property type="entry name" value="SGNH_hydro_sf"/>
</dbReference>
<evidence type="ECO:0000259" key="1">
    <source>
        <dbReference type="Pfam" id="PF13472"/>
    </source>
</evidence>
<name>A0ABX0VU80_9RHOB</name>
<dbReference type="Proteomes" id="UP000709466">
    <property type="component" value="Unassembled WGS sequence"/>
</dbReference>
<dbReference type="CDD" id="cd01839">
    <property type="entry name" value="SGNH_arylesterase_like"/>
    <property type="match status" value="1"/>
</dbReference>
<dbReference type="InterPro" id="IPR013830">
    <property type="entry name" value="SGNH_hydro"/>
</dbReference>
<comment type="caution">
    <text evidence="2">The sequence shown here is derived from an EMBL/GenBank/DDBJ whole genome shotgun (WGS) entry which is preliminary data.</text>
</comment>
<sequence>MPVILTYGDSNTHGTPPMTNRIEHLRHPAGTRWPTVMQEKLGDDWTLIEEGLPGRTTIFADPLMGAHMDGTLGLRIALDSHKPIDVLTIMLGTNDTKAMFGATPEAITGGIAALLGIAMSLEMQEKHGGFKVLIICPPPVKVQGAIKDVFYGGDKKGAELPALYADLSAHWGAAFMDAGQHIEVSEVDGVHFEADAHVTLGKAVAKAVADL</sequence>
<protein>
    <submittedName>
        <fullName evidence="2">SGNH/GDSL hydrolase family protein</fullName>
    </submittedName>
</protein>
<evidence type="ECO:0000313" key="2">
    <source>
        <dbReference type="EMBL" id="NIY71601.1"/>
    </source>
</evidence>
<keyword evidence="2" id="KW-0378">Hydrolase</keyword>
<dbReference type="Gene3D" id="3.40.50.1110">
    <property type="entry name" value="SGNH hydrolase"/>
    <property type="match status" value="1"/>
</dbReference>
<reference evidence="2 3" key="1">
    <citation type="submission" date="2020-03" db="EMBL/GenBank/DDBJ databases">
        <title>Bacterial isolates of synthetic phycosphere.</title>
        <authorList>
            <person name="Fu H."/>
            <person name="Moran M.A."/>
        </authorList>
    </citation>
    <scope>NUCLEOTIDE SEQUENCE [LARGE SCALE GENOMIC DNA]</scope>
    <source>
        <strain evidence="2 3">HF1</strain>
    </source>
</reference>
<gene>
    <name evidence="2" type="ORF">HCZ30_04035</name>
</gene>
<accession>A0ABX0VU80</accession>
<dbReference type="EMBL" id="JAATOP010000002">
    <property type="protein sequence ID" value="NIY71601.1"/>
    <property type="molecule type" value="Genomic_DNA"/>
</dbReference>
<feature type="domain" description="SGNH hydrolase-type esterase" evidence="1">
    <location>
        <begin position="7"/>
        <end position="195"/>
    </location>
</feature>